<accession>A0ABD1E3N6</accession>
<keyword evidence="2" id="KW-1185">Reference proteome</keyword>
<name>A0ABD1E3N6_HYPHA</name>
<organism evidence="1 2">
    <name type="scientific">Hypothenemus hampei</name>
    <name type="common">Coffee berry borer</name>
    <dbReference type="NCBI Taxonomy" id="57062"/>
    <lineage>
        <taxon>Eukaryota</taxon>
        <taxon>Metazoa</taxon>
        <taxon>Ecdysozoa</taxon>
        <taxon>Arthropoda</taxon>
        <taxon>Hexapoda</taxon>
        <taxon>Insecta</taxon>
        <taxon>Pterygota</taxon>
        <taxon>Neoptera</taxon>
        <taxon>Endopterygota</taxon>
        <taxon>Coleoptera</taxon>
        <taxon>Polyphaga</taxon>
        <taxon>Cucujiformia</taxon>
        <taxon>Curculionidae</taxon>
        <taxon>Scolytinae</taxon>
        <taxon>Hypothenemus</taxon>
    </lineage>
</organism>
<dbReference type="Proteomes" id="UP001566132">
    <property type="component" value="Unassembled WGS sequence"/>
</dbReference>
<comment type="caution">
    <text evidence="1">The sequence shown here is derived from an EMBL/GenBank/DDBJ whole genome shotgun (WGS) entry which is preliminary data.</text>
</comment>
<dbReference type="EMBL" id="JBDJPC010000021">
    <property type="protein sequence ID" value="KAL1487661.1"/>
    <property type="molecule type" value="Genomic_DNA"/>
</dbReference>
<evidence type="ECO:0000313" key="1">
    <source>
        <dbReference type="EMBL" id="KAL1487661.1"/>
    </source>
</evidence>
<reference evidence="1 2" key="1">
    <citation type="submission" date="2024-05" db="EMBL/GenBank/DDBJ databases">
        <title>Genetic variation in Jamaican populations of the coffee berry borer (Hypothenemus hampei).</title>
        <authorList>
            <person name="Errbii M."/>
            <person name="Myrie A."/>
        </authorList>
    </citation>
    <scope>NUCLEOTIDE SEQUENCE [LARGE SCALE GENOMIC DNA]</scope>
    <source>
        <strain evidence="1">JA-Hopewell-2020-01-JO</strain>
        <tissue evidence="1">Whole body</tissue>
    </source>
</reference>
<dbReference type="AlphaFoldDB" id="A0ABD1E3N6"/>
<proteinExistence type="predicted"/>
<dbReference type="PANTHER" id="PTHR33480">
    <property type="entry name" value="SET DOMAIN-CONTAINING PROTEIN-RELATED"/>
    <property type="match status" value="1"/>
</dbReference>
<evidence type="ECO:0000313" key="2">
    <source>
        <dbReference type="Proteomes" id="UP001566132"/>
    </source>
</evidence>
<evidence type="ECO:0008006" key="3">
    <source>
        <dbReference type="Google" id="ProtNLM"/>
    </source>
</evidence>
<protein>
    <recommendedName>
        <fullName evidence="3">C2H2-type domain-containing protein</fullName>
    </recommendedName>
</protein>
<gene>
    <name evidence="1" type="ORF">ABEB36_015638</name>
</gene>
<dbReference type="PANTHER" id="PTHR33480:SF1">
    <property type="entry name" value="TYR RECOMBINASE DOMAIN-CONTAINING PROTEIN"/>
    <property type="match status" value="1"/>
</dbReference>
<sequence>MANRAQRLVAMAQEFDVPSPDIGYQSEQSSPAPSINESLLNILSPEIFEDSDNSINDPSVVFQPNVYDFEESSDNDSEIFSSYSLKSKKEIQLLDDINAESKMKLKNYKNEFIENWNSKIFNVNNVNDGASTSNYIASETFNGTGPHLETENTGEILIKNDINLAPKTTFFNIRKKKRTHCKFCLTDVTNFERHLERNHADCKEVIDMLSYPRKHGERKKIISIIRNAGNFNEFLKGNIFPKYGTELKDQEYYPCHRCKALLSKKYLSRHKKKCIVQNMSGQNKMNELAQSQTMIACSLDENNTINKLRVKEEVFSRMKVDKISLIAKTDYLICMFGENYLKKHKREQIISVCSNKMRELARLLLEIRKISNKPNFILQDILSPVLFDITIEAAKKLGGYDGQTKTYKCPSLSAHLGTSLKQVCELFMRLLLKEDPSVKVTNKEQVLKETKRYKELIETQWTTEISSLAFKNLSEKRWAKPVILPLTSDVKKFRDFVTQSADKAIINLKENLNNKKEFRTLVEASLILTVLFNRRRIGDVQYTALKTYTQNNITCNQEECENALTETEKLLTKQYKRLVTGGKGSRSIAILLPLKLQEYIDYFVSIRKSTDIVPNDNKYLFGCPGTTK</sequence>